<comment type="caution">
    <text evidence="2">The sequence shown here is derived from an EMBL/GenBank/DDBJ whole genome shotgun (WGS) entry which is preliminary data.</text>
</comment>
<proteinExistence type="predicted"/>
<name>A0AAU9J7X3_9CILI</name>
<reference evidence="2" key="1">
    <citation type="submission" date="2021-09" db="EMBL/GenBank/DDBJ databases">
        <authorList>
            <consortium name="AG Swart"/>
            <person name="Singh M."/>
            <person name="Singh A."/>
            <person name="Seah K."/>
            <person name="Emmerich C."/>
        </authorList>
    </citation>
    <scope>NUCLEOTIDE SEQUENCE</scope>
    <source>
        <strain evidence="2">ATCC30299</strain>
    </source>
</reference>
<dbReference type="Proteomes" id="UP001162131">
    <property type="component" value="Unassembled WGS sequence"/>
</dbReference>
<dbReference type="EMBL" id="CAJZBQ010000016">
    <property type="protein sequence ID" value="CAG9316810.1"/>
    <property type="molecule type" value="Genomic_DNA"/>
</dbReference>
<gene>
    <name evidence="2" type="ORF">BSTOLATCC_MIC16910</name>
</gene>
<keyword evidence="3" id="KW-1185">Reference proteome</keyword>
<evidence type="ECO:0000256" key="1">
    <source>
        <dbReference type="SAM" id="MobiDB-lite"/>
    </source>
</evidence>
<evidence type="ECO:0000313" key="2">
    <source>
        <dbReference type="EMBL" id="CAG9316810.1"/>
    </source>
</evidence>
<dbReference type="AlphaFoldDB" id="A0AAU9J7X3"/>
<feature type="region of interest" description="Disordered" evidence="1">
    <location>
        <begin position="65"/>
        <end position="84"/>
    </location>
</feature>
<evidence type="ECO:0000313" key="3">
    <source>
        <dbReference type="Proteomes" id="UP001162131"/>
    </source>
</evidence>
<organism evidence="2 3">
    <name type="scientific">Blepharisma stoltei</name>
    <dbReference type="NCBI Taxonomy" id="1481888"/>
    <lineage>
        <taxon>Eukaryota</taxon>
        <taxon>Sar</taxon>
        <taxon>Alveolata</taxon>
        <taxon>Ciliophora</taxon>
        <taxon>Postciliodesmatophora</taxon>
        <taxon>Heterotrichea</taxon>
        <taxon>Heterotrichida</taxon>
        <taxon>Blepharismidae</taxon>
        <taxon>Blepharisma</taxon>
    </lineage>
</organism>
<protein>
    <submittedName>
        <fullName evidence="2">Uncharacterized protein</fullName>
    </submittedName>
</protein>
<sequence length="149" mass="17509">MEFRRRKSSINSLSMLGYLKLNRKLDRIMNSISPDSKKSEEISNLTGRNTIKMCANKILLRNAKKEKSEEFSPPHIRKNKRHSSMLEKKENCIETYINKVISEFELDKLQSYERVENKSINTFDKYLGPNGDKEEEILSKTIETLNNFM</sequence>
<accession>A0AAU9J7X3</accession>